<dbReference type="Proteomes" id="UP000037178">
    <property type="component" value="Unassembled WGS sequence"/>
</dbReference>
<dbReference type="PATRIC" id="fig|1675527.3.peg.2898"/>
<protein>
    <submittedName>
        <fullName evidence="1">Uncharacterized protein</fullName>
    </submittedName>
</protein>
<evidence type="ECO:0000313" key="2">
    <source>
        <dbReference type="Proteomes" id="UP000037178"/>
    </source>
</evidence>
<reference evidence="1 2" key="1">
    <citation type="submission" date="2015-06" db="EMBL/GenBank/DDBJ databases">
        <title>Draft genome sequence of an Alphaproteobacteria species associated to the Mediterranean sponge Oscarella lobularis.</title>
        <authorList>
            <person name="Jourda C."/>
            <person name="Santini S."/>
            <person name="Claverie J.-M."/>
        </authorList>
    </citation>
    <scope>NUCLEOTIDE SEQUENCE [LARGE SCALE GENOMIC DNA]</scope>
    <source>
        <strain evidence="1">IGS</strain>
    </source>
</reference>
<dbReference type="RefSeq" id="WP_049643486.1">
    <property type="nucleotide sequence ID" value="NZ_LFTY01000002.1"/>
</dbReference>
<evidence type="ECO:0000313" key="1">
    <source>
        <dbReference type="EMBL" id="KMW57800.1"/>
    </source>
</evidence>
<sequence length="165" mass="18570">MSDLSKETRAAIERIRVLEDPARLRNMIANARRLKNAEVEREAFNRLCVVQPEATPGTVEFDVWRAIHALEEMFRDERGKTVRLTRTRQKITKDGEARTVSDLVLKPEASAGFPALVERGFPGLTFEAVVLSHPKTFDDEIQQAAKDRLHGAGVDMSELLGEKES</sequence>
<keyword evidence="2" id="KW-1185">Reference proteome</keyword>
<dbReference type="AlphaFoldDB" id="A0A0J9E4S6"/>
<dbReference type="OrthoDB" id="7658594at2"/>
<name>A0A0J9E4S6_9RHOB</name>
<dbReference type="STRING" id="1675527.AIOL_002768"/>
<proteinExistence type="predicted"/>
<dbReference type="EMBL" id="LFTY01000002">
    <property type="protein sequence ID" value="KMW57800.1"/>
    <property type="molecule type" value="Genomic_DNA"/>
</dbReference>
<gene>
    <name evidence="1" type="ORF">AIOL_002768</name>
</gene>
<organism evidence="1 2">
    <name type="scientific">Candidatus Rhodobacter oscarellae</name>
    <dbReference type="NCBI Taxonomy" id="1675527"/>
    <lineage>
        <taxon>Bacteria</taxon>
        <taxon>Pseudomonadati</taxon>
        <taxon>Pseudomonadota</taxon>
        <taxon>Alphaproteobacteria</taxon>
        <taxon>Rhodobacterales</taxon>
        <taxon>Rhodobacter group</taxon>
        <taxon>Rhodobacter</taxon>
    </lineage>
</organism>
<comment type="caution">
    <text evidence="1">The sequence shown here is derived from an EMBL/GenBank/DDBJ whole genome shotgun (WGS) entry which is preliminary data.</text>
</comment>
<accession>A0A0J9E4S6</accession>